<evidence type="ECO:0000256" key="1">
    <source>
        <dbReference type="SAM" id="MobiDB-lite"/>
    </source>
</evidence>
<dbReference type="PANTHER" id="PTHR36180">
    <property type="entry name" value="DNA-BINDING PROTEIN-RELATED-RELATED"/>
    <property type="match status" value="1"/>
</dbReference>
<dbReference type="InterPro" id="IPR005039">
    <property type="entry name" value="Ant_C"/>
</dbReference>
<reference evidence="3 4" key="1">
    <citation type="submission" date="2019-08" db="EMBL/GenBank/DDBJ databases">
        <title>In-depth cultivation of the pig gut microbiome towards novel bacterial diversity and tailored functional studies.</title>
        <authorList>
            <person name="Wylensek D."/>
            <person name="Hitch T.C.A."/>
            <person name="Clavel T."/>
        </authorList>
    </citation>
    <scope>NUCLEOTIDE SEQUENCE [LARGE SCALE GENOMIC DNA]</scope>
    <source>
        <strain evidence="3 4">WCA-389-WT-23D1</strain>
    </source>
</reference>
<dbReference type="Proteomes" id="UP000429958">
    <property type="component" value="Unassembled WGS sequence"/>
</dbReference>
<dbReference type="AlphaFoldDB" id="A0A7X2NPK5"/>
<evidence type="ECO:0000259" key="2">
    <source>
        <dbReference type="PROSITE" id="PS51750"/>
    </source>
</evidence>
<evidence type="ECO:0000313" key="4">
    <source>
        <dbReference type="Proteomes" id="UP000429958"/>
    </source>
</evidence>
<dbReference type="InterPro" id="IPR003497">
    <property type="entry name" value="BRO_N_domain"/>
</dbReference>
<dbReference type="EMBL" id="VUMD01000033">
    <property type="protein sequence ID" value="MSS38652.1"/>
    <property type="molecule type" value="Genomic_DNA"/>
</dbReference>
<protein>
    <submittedName>
        <fullName evidence="3">Toxin Bro</fullName>
    </submittedName>
</protein>
<keyword evidence="4" id="KW-1185">Reference proteome</keyword>
<dbReference type="RefSeq" id="WP_154474033.1">
    <property type="nucleotide sequence ID" value="NZ_VUMD01000033.1"/>
</dbReference>
<dbReference type="PROSITE" id="PS51750">
    <property type="entry name" value="BRO_N"/>
    <property type="match status" value="1"/>
</dbReference>
<dbReference type="PANTHER" id="PTHR36180:SF2">
    <property type="entry name" value="BRO FAMILY PROTEIN"/>
    <property type="match status" value="1"/>
</dbReference>
<proteinExistence type="predicted"/>
<dbReference type="GO" id="GO:0003677">
    <property type="term" value="F:DNA binding"/>
    <property type="evidence" value="ECO:0007669"/>
    <property type="project" value="InterPro"/>
</dbReference>
<dbReference type="SMART" id="SM01040">
    <property type="entry name" value="Bro-N"/>
    <property type="match status" value="1"/>
</dbReference>
<accession>A0A7X2NPK5</accession>
<dbReference type="Pfam" id="PF03374">
    <property type="entry name" value="ANT"/>
    <property type="match status" value="1"/>
</dbReference>
<name>A0A7X2NPK5_9CLOT</name>
<sequence length="255" mass="29010">MNQMEIFKNPEFGSIRTFEQDDKVLFCGTDIAAALGYTNPRKAVRDHTRGGTKRSIGVQTGKKADGTPAVQMVEMLFIPEGDVYRLIVHSKLPSAERFERWVFDEVLPSIRKHGAYITREKLWEIATSPEALMNLCSDLLAEREKNAALREENAMLEGKAAFYDLFIDLKHSTNLRTTAKELVVPERRFVRFLLEQRFVYRAPSGNVLPYAKPANDGLFCVKDYCNHGHTGSYTLVTPQGKLYFAQLRDSILLMI</sequence>
<feature type="domain" description="Bro-N" evidence="2">
    <location>
        <begin position="1"/>
        <end position="114"/>
    </location>
</feature>
<gene>
    <name evidence="3" type="ORF">FYJ39_19615</name>
</gene>
<evidence type="ECO:0000313" key="3">
    <source>
        <dbReference type="EMBL" id="MSS38652.1"/>
    </source>
</evidence>
<dbReference type="Pfam" id="PF02498">
    <property type="entry name" value="Bro-N"/>
    <property type="match status" value="1"/>
</dbReference>
<feature type="region of interest" description="Disordered" evidence="1">
    <location>
        <begin position="43"/>
        <end position="63"/>
    </location>
</feature>
<organism evidence="3 4">
    <name type="scientific">Clostridium porci</name>
    <dbReference type="NCBI Taxonomy" id="2605778"/>
    <lineage>
        <taxon>Bacteria</taxon>
        <taxon>Bacillati</taxon>
        <taxon>Bacillota</taxon>
        <taxon>Clostridia</taxon>
        <taxon>Eubacteriales</taxon>
        <taxon>Clostridiaceae</taxon>
        <taxon>Clostridium</taxon>
    </lineage>
</organism>
<comment type="caution">
    <text evidence="3">The sequence shown here is derived from an EMBL/GenBank/DDBJ whole genome shotgun (WGS) entry which is preliminary data.</text>
</comment>